<evidence type="ECO:0000256" key="5">
    <source>
        <dbReference type="ARBA" id="ARBA00023239"/>
    </source>
</evidence>
<keyword evidence="2" id="KW-0255">Endonuclease</keyword>
<dbReference type="OrthoDB" id="5425539at2759"/>
<keyword evidence="5" id="KW-0456">Lyase</keyword>
<keyword evidence="3" id="KW-0378">Hydrolase</keyword>
<gene>
    <name evidence="7" type="ORF">CERSUDRAFT_97719</name>
</gene>
<dbReference type="GO" id="GO:0003723">
    <property type="term" value="F:RNA binding"/>
    <property type="evidence" value="ECO:0007669"/>
    <property type="project" value="InterPro"/>
</dbReference>
<dbReference type="Gene3D" id="3.10.450.30">
    <property type="entry name" value="Microbial ribonucleases"/>
    <property type="match status" value="1"/>
</dbReference>
<dbReference type="STRING" id="914234.M2R726"/>
<dbReference type="GO" id="GO:0016829">
    <property type="term" value="F:lyase activity"/>
    <property type="evidence" value="ECO:0007669"/>
    <property type="project" value="UniProtKB-KW"/>
</dbReference>
<proteinExistence type="predicted"/>
<dbReference type="GO" id="GO:0004521">
    <property type="term" value="F:RNA endonuclease activity"/>
    <property type="evidence" value="ECO:0007669"/>
    <property type="project" value="InterPro"/>
</dbReference>
<dbReference type="SUPFAM" id="SSF53933">
    <property type="entry name" value="Microbial ribonucleases"/>
    <property type="match status" value="1"/>
</dbReference>
<dbReference type="InterPro" id="IPR000026">
    <property type="entry name" value="N1-like"/>
</dbReference>
<reference evidence="7 8" key="1">
    <citation type="journal article" date="2012" name="Proc. Natl. Acad. Sci. U.S.A.">
        <title>Comparative genomics of Ceriporiopsis subvermispora and Phanerochaete chrysosporium provide insight into selective ligninolysis.</title>
        <authorList>
            <person name="Fernandez-Fueyo E."/>
            <person name="Ruiz-Duenas F.J."/>
            <person name="Ferreira P."/>
            <person name="Floudas D."/>
            <person name="Hibbett D.S."/>
            <person name="Canessa P."/>
            <person name="Larrondo L.F."/>
            <person name="James T.Y."/>
            <person name="Seelenfreund D."/>
            <person name="Lobos S."/>
            <person name="Polanco R."/>
            <person name="Tello M."/>
            <person name="Honda Y."/>
            <person name="Watanabe T."/>
            <person name="Watanabe T."/>
            <person name="Ryu J.S."/>
            <person name="Kubicek C.P."/>
            <person name="Schmoll M."/>
            <person name="Gaskell J."/>
            <person name="Hammel K.E."/>
            <person name="St John F.J."/>
            <person name="Vanden Wymelenberg A."/>
            <person name="Sabat G."/>
            <person name="Splinter BonDurant S."/>
            <person name="Syed K."/>
            <person name="Yadav J.S."/>
            <person name="Doddapaneni H."/>
            <person name="Subramanian V."/>
            <person name="Lavin J.L."/>
            <person name="Oguiza J.A."/>
            <person name="Perez G."/>
            <person name="Pisabarro A.G."/>
            <person name="Ramirez L."/>
            <person name="Santoyo F."/>
            <person name="Master E."/>
            <person name="Coutinho P.M."/>
            <person name="Henrissat B."/>
            <person name="Lombard V."/>
            <person name="Magnuson J.K."/>
            <person name="Kuees U."/>
            <person name="Hori C."/>
            <person name="Igarashi K."/>
            <person name="Samejima M."/>
            <person name="Held B.W."/>
            <person name="Barry K.W."/>
            <person name="LaButti K.M."/>
            <person name="Lapidus A."/>
            <person name="Lindquist E.A."/>
            <person name="Lucas S.M."/>
            <person name="Riley R."/>
            <person name="Salamov A.A."/>
            <person name="Hoffmeister D."/>
            <person name="Schwenk D."/>
            <person name="Hadar Y."/>
            <person name="Yarden O."/>
            <person name="de Vries R.P."/>
            <person name="Wiebenga A."/>
            <person name="Stenlid J."/>
            <person name="Eastwood D."/>
            <person name="Grigoriev I.V."/>
            <person name="Berka R.M."/>
            <person name="Blanchette R.A."/>
            <person name="Kersten P."/>
            <person name="Martinez A.T."/>
            <person name="Vicuna R."/>
            <person name="Cullen D."/>
        </authorList>
    </citation>
    <scope>NUCLEOTIDE SEQUENCE [LARGE SCALE GENOMIC DNA]</scope>
    <source>
        <strain evidence="7 8">B</strain>
    </source>
</reference>
<dbReference type="HOGENOM" id="CLU_111658_4_0_1"/>
<feature type="signal peptide" evidence="6">
    <location>
        <begin position="1"/>
        <end position="18"/>
    </location>
</feature>
<dbReference type="PANTHER" id="PTHR42104">
    <property type="entry name" value="EXTRACELLULAR GUANYL-SPECIFIC RIBONUCLEASE RNTA (AFU_ORTHOLOGUE AFUA_4G03230)"/>
    <property type="match status" value="1"/>
</dbReference>
<evidence type="ECO:0000256" key="4">
    <source>
        <dbReference type="ARBA" id="ARBA00023157"/>
    </source>
</evidence>
<evidence type="ECO:0000313" key="7">
    <source>
        <dbReference type="EMBL" id="EMD34466.1"/>
    </source>
</evidence>
<name>M2R726_CERS8</name>
<keyword evidence="1" id="KW-0540">Nuclease</keyword>
<evidence type="ECO:0000256" key="2">
    <source>
        <dbReference type="ARBA" id="ARBA00022759"/>
    </source>
</evidence>
<evidence type="ECO:0000256" key="1">
    <source>
        <dbReference type="ARBA" id="ARBA00022722"/>
    </source>
</evidence>
<sequence>MLKQLFLILAAAVCIVSANTVIPVTCGSTKYAVAAINRNLAAGSSLLQQGKTVSTGKALFPHKYNRGDGLTLSGCTGQLYEYPLIKGNSAFGAGDKVGPDRVLFDQTGVYCASITHTGAPTTNGFLLCK</sequence>
<keyword evidence="8" id="KW-1185">Reference proteome</keyword>
<dbReference type="AlphaFoldDB" id="M2R726"/>
<dbReference type="GO" id="GO:0016787">
    <property type="term" value="F:hydrolase activity"/>
    <property type="evidence" value="ECO:0007669"/>
    <property type="project" value="UniProtKB-KW"/>
</dbReference>
<protein>
    <submittedName>
        <fullName evidence="7">Uncharacterized protein</fullName>
    </submittedName>
</protein>
<dbReference type="Proteomes" id="UP000016930">
    <property type="component" value="Unassembled WGS sequence"/>
</dbReference>
<keyword evidence="6" id="KW-0732">Signal</keyword>
<accession>M2R726</accession>
<feature type="chain" id="PRO_5004024585" evidence="6">
    <location>
        <begin position="19"/>
        <end position="129"/>
    </location>
</feature>
<evidence type="ECO:0000256" key="3">
    <source>
        <dbReference type="ARBA" id="ARBA00022801"/>
    </source>
</evidence>
<organism evidence="7 8">
    <name type="scientific">Ceriporiopsis subvermispora (strain B)</name>
    <name type="common">White-rot fungus</name>
    <name type="synonym">Gelatoporia subvermispora</name>
    <dbReference type="NCBI Taxonomy" id="914234"/>
    <lineage>
        <taxon>Eukaryota</taxon>
        <taxon>Fungi</taxon>
        <taxon>Dikarya</taxon>
        <taxon>Basidiomycota</taxon>
        <taxon>Agaricomycotina</taxon>
        <taxon>Agaricomycetes</taxon>
        <taxon>Polyporales</taxon>
        <taxon>Gelatoporiaceae</taxon>
        <taxon>Gelatoporia</taxon>
    </lineage>
</organism>
<evidence type="ECO:0000256" key="6">
    <source>
        <dbReference type="SAM" id="SignalP"/>
    </source>
</evidence>
<dbReference type="Pfam" id="PF00545">
    <property type="entry name" value="Ribonuclease"/>
    <property type="match status" value="1"/>
</dbReference>
<evidence type="ECO:0000313" key="8">
    <source>
        <dbReference type="Proteomes" id="UP000016930"/>
    </source>
</evidence>
<dbReference type="PANTHER" id="PTHR42104:SF1">
    <property type="entry name" value="EXTRACELLULAR GUANYL-SPECIFIC RIBONUCLEASE RNTA (AFU_ORTHOLOGUE AFUA_4G03230)"/>
    <property type="match status" value="1"/>
</dbReference>
<keyword evidence="4" id="KW-1015">Disulfide bond</keyword>
<dbReference type="EMBL" id="KB445803">
    <property type="protein sequence ID" value="EMD34466.1"/>
    <property type="molecule type" value="Genomic_DNA"/>
</dbReference>
<dbReference type="InterPro" id="IPR016191">
    <property type="entry name" value="Ribonuclease/ribotoxin"/>
</dbReference>